<evidence type="ECO:0000313" key="4">
    <source>
        <dbReference type="Proteomes" id="UP000638732"/>
    </source>
</evidence>
<evidence type="ECO:0000259" key="1">
    <source>
        <dbReference type="PROSITE" id="PS51186"/>
    </source>
</evidence>
<dbReference type="GO" id="GO:0016747">
    <property type="term" value="F:acyltransferase activity, transferring groups other than amino-acyl groups"/>
    <property type="evidence" value="ECO:0007669"/>
    <property type="project" value="InterPro"/>
</dbReference>
<dbReference type="SUPFAM" id="SSF55729">
    <property type="entry name" value="Acyl-CoA N-acyltransferases (Nat)"/>
    <property type="match status" value="1"/>
</dbReference>
<protein>
    <submittedName>
        <fullName evidence="3">GNAT family N-acetyltransferase</fullName>
    </submittedName>
</protein>
<name>A0A966DWY2_9SPHI</name>
<proteinExistence type="predicted"/>
<dbReference type="CDD" id="cd04301">
    <property type="entry name" value="NAT_SF"/>
    <property type="match status" value="1"/>
</dbReference>
<dbReference type="InterPro" id="IPR045057">
    <property type="entry name" value="Gcn5-rel_NAT"/>
</dbReference>
<comment type="caution">
    <text evidence="3">The sequence shown here is derived from an EMBL/GenBank/DDBJ whole genome shotgun (WGS) entry which is preliminary data.</text>
</comment>
<keyword evidence="4" id="KW-1185">Reference proteome</keyword>
<dbReference type="Gene3D" id="3.40.630.30">
    <property type="match status" value="1"/>
</dbReference>
<dbReference type="PANTHER" id="PTHR31435:SF10">
    <property type="entry name" value="BSR4717 PROTEIN"/>
    <property type="match status" value="1"/>
</dbReference>
<feature type="domain" description="N-acetyltransferase" evidence="2">
    <location>
        <begin position="6"/>
        <end position="92"/>
    </location>
</feature>
<dbReference type="Proteomes" id="UP000638732">
    <property type="component" value="Unassembled WGS sequence"/>
</dbReference>
<feature type="domain" description="N-acetyltransferase" evidence="1">
    <location>
        <begin position="1"/>
        <end position="92"/>
    </location>
</feature>
<dbReference type="InterPro" id="IPR000182">
    <property type="entry name" value="GNAT_dom"/>
</dbReference>
<organism evidence="3 4">
    <name type="scientific">Mucilaginibacter agri</name>
    <dbReference type="NCBI Taxonomy" id="2695265"/>
    <lineage>
        <taxon>Bacteria</taxon>
        <taxon>Pseudomonadati</taxon>
        <taxon>Bacteroidota</taxon>
        <taxon>Sphingobacteriia</taxon>
        <taxon>Sphingobacteriales</taxon>
        <taxon>Sphingobacteriaceae</taxon>
        <taxon>Mucilaginibacter</taxon>
    </lineage>
</organism>
<accession>A0A966DWY2</accession>
<dbReference type="AlphaFoldDB" id="A0A966DWY2"/>
<dbReference type="PROSITE" id="PS51729">
    <property type="entry name" value="GNAT_YJDJ"/>
    <property type="match status" value="1"/>
</dbReference>
<dbReference type="EMBL" id="WWEO01000045">
    <property type="protein sequence ID" value="NCD71799.1"/>
    <property type="molecule type" value="Genomic_DNA"/>
</dbReference>
<dbReference type="RefSeq" id="WP_166587777.1">
    <property type="nucleotide sequence ID" value="NZ_WWEO01000045.1"/>
</dbReference>
<sequence length="92" mass="10321">MDIKHQKKGDEGFFFVEKDGRKVAAMFYLMENADTMSIFHTGVDDNLQGQHIGESLVEAGVEYARKHHLKVKPACGFAKSIFDKGNFNDVLA</sequence>
<reference evidence="3" key="1">
    <citation type="submission" date="2020-01" db="EMBL/GenBank/DDBJ databases">
        <authorList>
            <person name="Seo Y.L."/>
        </authorList>
    </citation>
    <scope>NUCLEOTIDE SEQUENCE</scope>
    <source>
        <strain evidence="3">R11</strain>
    </source>
</reference>
<dbReference type="PANTHER" id="PTHR31435">
    <property type="entry name" value="PROTEIN NATD1"/>
    <property type="match status" value="1"/>
</dbReference>
<dbReference type="PROSITE" id="PS51186">
    <property type="entry name" value="GNAT"/>
    <property type="match status" value="1"/>
</dbReference>
<evidence type="ECO:0000259" key="2">
    <source>
        <dbReference type="PROSITE" id="PS51729"/>
    </source>
</evidence>
<dbReference type="InterPro" id="IPR031165">
    <property type="entry name" value="GNAT_YJDJ"/>
</dbReference>
<evidence type="ECO:0000313" key="3">
    <source>
        <dbReference type="EMBL" id="NCD71799.1"/>
    </source>
</evidence>
<dbReference type="Pfam" id="PF14542">
    <property type="entry name" value="Acetyltransf_CG"/>
    <property type="match status" value="1"/>
</dbReference>
<gene>
    <name evidence="3" type="ORF">GSY63_20715</name>
</gene>
<reference evidence="3" key="2">
    <citation type="submission" date="2020-10" db="EMBL/GenBank/DDBJ databases">
        <title>Mucilaginibacter sp. nov., isolated from soil.</title>
        <authorList>
            <person name="Jeon C.O."/>
        </authorList>
    </citation>
    <scope>NUCLEOTIDE SEQUENCE</scope>
    <source>
        <strain evidence="3">R11</strain>
    </source>
</reference>
<dbReference type="InterPro" id="IPR016181">
    <property type="entry name" value="Acyl_CoA_acyltransferase"/>
</dbReference>